<reference evidence="4 5" key="1">
    <citation type="submission" date="2018-09" db="EMBL/GenBank/DDBJ databases">
        <title>Genome sequencing of strain 1JSPR-7.</title>
        <authorList>
            <person name="Heo J."/>
            <person name="Kim S.-J."/>
            <person name="Kwon S.-W."/>
        </authorList>
    </citation>
    <scope>NUCLEOTIDE SEQUENCE [LARGE SCALE GENOMIC DNA]</scope>
    <source>
        <strain evidence="4 5">1JSPR-7</strain>
    </source>
</reference>
<evidence type="ECO:0000313" key="4">
    <source>
        <dbReference type="EMBL" id="AYG01369.1"/>
    </source>
</evidence>
<dbReference type="PRINTS" id="PR00455">
    <property type="entry name" value="HTHTETR"/>
</dbReference>
<dbReference type="SUPFAM" id="SSF46689">
    <property type="entry name" value="Homeodomain-like"/>
    <property type="match status" value="1"/>
</dbReference>
<name>A0A387BJ56_9LACT</name>
<dbReference type="PROSITE" id="PS50977">
    <property type="entry name" value="HTH_TETR_2"/>
    <property type="match status" value="1"/>
</dbReference>
<evidence type="ECO:0000256" key="2">
    <source>
        <dbReference type="PROSITE-ProRule" id="PRU00335"/>
    </source>
</evidence>
<feature type="DNA-binding region" description="H-T-H motif" evidence="2">
    <location>
        <begin position="44"/>
        <end position="63"/>
    </location>
</feature>
<organism evidence="4 5">
    <name type="scientific">Lactococcus allomyrinae</name>
    <dbReference type="NCBI Taxonomy" id="2419773"/>
    <lineage>
        <taxon>Bacteria</taxon>
        <taxon>Bacillati</taxon>
        <taxon>Bacillota</taxon>
        <taxon>Bacilli</taxon>
        <taxon>Lactobacillales</taxon>
        <taxon>Streptococcaceae</taxon>
        <taxon>Lactococcus</taxon>
    </lineage>
</organism>
<dbReference type="InterPro" id="IPR009057">
    <property type="entry name" value="Homeodomain-like_sf"/>
</dbReference>
<dbReference type="InterPro" id="IPR050109">
    <property type="entry name" value="HTH-type_TetR-like_transc_reg"/>
</dbReference>
<dbReference type="GO" id="GO:0006355">
    <property type="term" value="P:regulation of DNA-templated transcription"/>
    <property type="evidence" value="ECO:0007669"/>
    <property type="project" value="UniProtKB-ARBA"/>
</dbReference>
<accession>A0A387BJ56</accession>
<evidence type="ECO:0000256" key="1">
    <source>
        <dbReference type="ARBA" id="ARBA00023125"/>
    </source>
</evidence>
<dbReference type="InterPro" id="IPR001647">
    <property type="entry name" value="HTH_TetR"/>
</dbReference>
<dbReference type="PANTHER" id="PTHR30055">
    <property type="entry name" value="HTH-TYPE TRANSCRIPTIONAL REGULATOR RUTR"/>
    <property type="match status" value="1"/>
</dbReference>
<gene>
    <name evidence="4" type="ORF">D7I46_09845</name>
</gene>
<dbReference type="EMBL" id="CP032627">
    <property type="protein sequence ID" value="AYG01369.1"/>
    <property type="molecule type" value="Genomic_DNA"/>
</dbReference>
<dbReference type="PANTHER" id="PTHR30055:SF222">
    <property type="entry name" value="REGULATORY PROTEIN"/>
    <property type="match status" value="1"/>
</dbReference>
<sequence length="214" mass="24210">MTESTITTLYEQTLDKLEHLTERQKLVLRAALKLFASQGFEATSTAQIAAEAGVASGSVYKQFKNKQELLVAVLAPLFQGTLDAMADEFADSAFNIEYETLEDFINALVVDRMTYIHDNFQEIKLLFGQLLTNSIFVTQVKSFFGEQLQKLVIPTINRLQKENKMVNLPHDIIFEMAFGIIVAYFGKILIGLDCRTLEEETKYVSQLLIKALRV</sequence>
<dbReference type="OrthoDB" id="9780824at2"/>
<dbReference type="RefSeq" id="WP_120772742.1">
    <property type="nucleotide sequence ID" value="NZ_CP032627.1"/>
</dbReference>
<dbReference type="KEGG" id="lact:D7I46_09845"/>
<dbReference type="Proteomes" id="UP000269374">
    <property type="component" value="Chromosome"/>
</dbReference>
<keyword evidence="5" id="KW-1185">Reference proteome</keyword>
<dbReference type="Pfam" id="PF00440">
    <property type="entry name" value="TetR_N"/>
    <property type="match status" value="1"/>
</dbReference>
<feature type="domain" description="HTH tetR-type" evidence="3">
    <location>
        <begin position="21"/>
        <end position="81"/>
    </location>
</feature>
<evidence type="ECO:0000313" key="5">
    <source>
        <dbReference type="Proteomes" id="UP000269374"/>
    </source>
</evidence>
<dbReference type="Gene3D" id="1.10.357.10">
    <property type="entry name" value="Tetracycline Repressor, domain 2"/>
    <property type="match status" value="1"/>
</dbReference>
<proteinExistence type="predicted"/>
<dbReference type="AlphaFoldDB" id="A0A387BJ56"/>
<evidence type="ECO:0000259" key="3">
    <source>
        <dbReference type="PROSITE" id="PS50977"/>
    </source>
</evidence>
<dbReference type="GO" id="GO:0003677">
    <property type="term" value="F:DNA binding"/>
    <property type="evidence" value="ECO:0007669"/>
    <property type="project" value="UniProtKB-UniRule"/>
</dbReference>
<protein>
    <submittedName>
        <fullName evidence="4">TetR/AcrR family transcriptional regulator</fullName>
    </submittedName>
</protein>
<keyword evidence="1 2" id="KW-0238">DNA-binding</keyword>